<dbReference type="InterPro" id="IPR036188">
    <property type="entry name" value="FAD/NAD-bd_sf"/>
</dbReference>
<gene>
    <name evidence="3" type="ORF">SAMN06265361_101596</name>
</gene>
<accession>A0AA45WK22</accession>
<keyword evidence="4" id="KW-1185">Reference proteome</keyword>
<evidence type="ECO:0000259" key="2">
    <source>
        <dbReference type="Pfam" id="PF01593"/>
    </source>
</evidence>
<comment type="similarity">
    <text evidence="1">Belongs to the carotenoid/retinoid oxidoreductase family. CrtN subfamily.</text>
</comment>
<dbReference type="InterPro" id="IPR002937">
    <property type="entry name" value="Amino_oxidase"/>
</dbReference>
<sequence>MKKYDVAIIGGGLSGLVASIYLAKAGKAVAVLEKSDRSGGRAGTAHKNGALFNLGGHALYRGGEAFSILRELGVEVQGGIPNAKGYAMWNNDIYPLPASVGSLLTSKLLTLYGKKEFVSLMVRLSRIEPHAVGRISLREWAEKTIQDPMARHIFYALCRTTTFANDPDHQLAGATIKQLQRGLKENVLYVDGGWESIVNSLRDQAIATGVTLLNRQTATQIEQSGKIYRLHFADGAMLEVPFVIVTVGPAQTCRLVKDAERTSLRKWREQARPIIAACLDLGLKRLPNPKHHFVIGIDQPVFFTNHSAASRLSEDGITVVHLVKYLGAEPGNPSEDERHLEQVMDLLHPQWRKEVVARQFLPNMTVVHDSVTLDKTSFPGPEVPEMRGLYIAGDGCGHGEMLADAALASGKRAALRIIQEFAINHDESGVSPY</sequence>
<dbReference type="PANTHER" id="PTHR43734:SF1">
    <property type="entry name" value="PHYTOENE DESATURASE"/>
    <property type="match status" value="1"/>
</dbReference>
<protein>
    <submittedName>
        <fullName evidence="3">Phytoene dehydrogenase-related protein</fullName>
    </submittedName>
</protein>
<dbReference type="Proteomes" id="UP001157946">
    <property type="component" value="Unassembled WGS sequence"/>
</dbReference>
<feature type="domain" description="Amine oxidase" evidence="2">
    <location>
        <begin position="13"/>
        <end position="418"/>
    </location>
</feature>
<proteinExistence type="inferred from homology"/>
<dbReference type="Pfam" id="PF01593">
    <property type="entry name" value="Amino_oxidase"/>
    <property type="match status" value="1"/>
</dbReference>
<evidence type="ECO:0000256" key="1">
    <source>
        <dbReference type="ARBA" id="ARBA00038322"/>
    </source>
</evidence>
<organism evidence="3 4">
    <name type="scientific">Laceyella tengchongensis</name>
    <dbReference type="NCBI Taxonomy" id="574699"/>
    <lineage>
        <taxon>Bacteria</taxon>
        <taxon>Bacillati</taxon>
        <taxon>Bacillota</taxon>
        <taxon>Bacilli</taxon>
        <taxon>Bacillales</taxon>
        <taxon>Thermoactinomycetaceae</taxon>
        <taxon>Laceyella</taxon>
    </lineage>
</organism>
<reference evidence="3" key="1">
    <citation type="submission" date="2017-05" db="EMBL/GenBank/DDBJ databases">
        <authorList>
            <person name="Varghese N."/>
            <person name="Submissions S."/>
        </authorList>
    </citation>
    <scope>NUCLEOTIDE SEQUENCE</scope>
    <source>
        <strain evidence="3">DSM 45262</strain>
    </source>
</reference>
<name>A0AA45WK22_9BACL</name>
<comment type="caution">
    <text evidence="3">The sequence shown here is derived from an EMBL/GenBank/DDBJ whole genome shotgun (WGS) entry which is preliminary data.</text>
</comment>
<dbReference type="AlphaFoldDB" id="A0AA45WK22"/>
<dbReference type="SUPFAM" id="SSF51905">
    <property type="entry name" value="FAD/NAD(P)-binding domain"/>
    <property type="match status" value="1"/>
</dbReference>
<evidence type="ECO:0000313" key="3">
    <source>
        <dbReference type="EMBL" id="SMP05002.1"/>
    </source>
</evidence>
<dbReference type="GO" id="GO:0016491">
    <property type="term" value="F:oxidoreductase activity"/>
    <property type="evidence" value="ECO:0007669"/>
    <property type="project" value="InterPro"/>
</dbReference>
<dbReference type="Gene3D" id="3.50.50.60">
    <property type="entry name" value="FAD/NAD(P)-binding domain"/>
    <property type="match status" value="1"/>
</dbReference>
<dbReference type="EMBL" id="FXTU01000001">
    <property type="protein sequence ID" value="SMP05002.1"/>
    <property type="molecule type" value="Genomic_DNA"/>
</dbReference>
<evidence type="ECO:0000313" key="4">
    <source>
        <dbReference type="Proteomes" id="UP001157946"/>
    </source>
</evidence>
<dbReference type="PANTHER" id="PTHR43734">
    <property type="entry name" value="PHYTOENE DESATURASE"/>
    <property type="match status" value="1"/>
</dbReference>
<dbReference type="Gene3D" id="3.90.660.50">
    <property type="match status" value="1"/>
</dbReference>
<dbReference type="RefSeq" id="WP_284723935.1">
    <property type="nucleotide sequence ID" value="NZ_FXTU01000001.1"/>
</dbReference>